<feature type="repeat" description="PPR" evidence="3">
    <location>
        <begin position="417"/>
        <end position="451"/>
    </location>
</feature>
<evidence type="ECO:0008006" key="6">
    <source>
        <dbReference type="Google" id="ProtNLM"/>
    </source>
</evidence>
<dbReference type="FunFam" id="1.25.40.10:FF:000690">
    <property type="entry name" value="Pentatricopeptide repeat-containing protein"/>
    <property type="match status" value="1"/>
</dbReference>
<feature type="repeat" description="PPR" evidence="3">
    <location>
        <begin position="251"/>
        <end position="285"/>
    </location>
</feature>
<dbReference type="Pfam" id="PF13041">
    <property type="entry name" value="PPR_2"/>
    <property type="match status" value="2"/>
</dbReference>
<keyword evidence="5" id="KW-1185">Reference proteome</keyword>
<feature type="repeat" description="PPR" evidence="3">
    <location>
        <begin position="315"/>
        <end position="350"/>
    </location>
</feature>
<dbReference type="InterPro" id="IPR046848">
    <property type="entry name" value="E_motif"/>
</dbReference>
<evidence type="ECO:0000256" key="2">
    <source>
        <dbReference type="ARBA" id="ARBA00022737"/>
    </source>
</evidence>
<sequence length="674" mass="75326">MLTCAHPWNSNLPTTTLHLIKTCKTQRDIDQIHARLISTGLIKNPSLAAKITLHLCGSNHPPLAQFARFLFFHQFISQSPHLHIFIWNALIKSFSHGDRPVQALLLFHFMLCRGVCADKFSLSLVLKASSRLGLVREGMQVHGLMEKVEFGSDVVLRNSLIGLYLKCGCLEFARLVFDKMPERDSVSWNAMIDGYSKMGMMGLAGDLFGKMPGWARNAVSWNSMVGGFARSRSEDGIEVAWGLFDEMPERDVVSWNCMIDGCVKCGRIEAAKYLFDRMPERDAVTWASMIDGYMKFGKIGEARSLFDGMPENKRDVVTWNAMLAGYVQSGECFEALQLFHDFIYRSDLVPDHATLVIALSAVAELGRIDEGTSIHQYIERNGLRFDGNLGVALIDMYSKCGSIENALSVFENLEQKSVDHWNAMIGGLAIHGLGELALELFMEMEGLSIEPDDITFIAILNACGHAGLVKEGLICFELMRRVHGLKPKLQHYGCLVDILGRAGQLEVAKKLIEEMPMSPNDVVWRSLLSACQNHGNLKMGVWVAEHLMKMDTINSSSYILLSNIYAGFGVWDNVSRIRCRMKERGVKKIPGCSWIEVKGTVHEFFVGDFTHPQHREIHSVLISLYCMACTVKFLCDTSGGIRTLNVKSCCTVINHRTNRSNAQHESDISSEVGT</sequence>
<dbReference type="InterPro" id="IPR002885">
    <property type="entry name" value="PPR_rpt"/>
</dbReference>
<dbReference type="InterPro" id="IPR011990">
    <property type="entry name" value="TPR-like_helical_dom_sf"/>
</dbReference>
<evidence type="ECO:0000313" key="4">
    <source>
        <dbReference type="EMBL" id="KAK9147897.1"/>
    </source>
</evidence>
<accession>A0AAP0K8K0</accession>
<dbReference type="EMBL" id="JBBNAG010000003">
    <property type="protein sequence ID" value="KAK9147897.1"/>
    <property type="molecule type" value="Genomic_DNA"/>
</dbReference>
<evidence type="ECO:0000256" key="3">
    <source>
        <dbReference type="PROSITE-ProRule" id="PRU00708"/>
    </source>
</evidence>
<dbReference type="GO" id="GO:0003729">
    <property type="term" value="F:mRNA binding"/>
    <property type="evidence" value="ECO:0007669"/>
    <property type="project" value="UniProtKB-ARBA"/>
</dbReference>
<feature type="repeat" description="PPR" evidence="3">
    <location>
        <begin position="184"/>
        <end position="218"/>
    </location>
</feature>
<dbReference type="Gene3D" id="1.25.40.10">
    <property type="entry name" value="Tetratricopeptide repeat domain"/>
    <property type="match status" value="5"/>
</dbReference>
<evidence type="ECO:0000313" key="5">
    <source>
        <dbReference type="Proteomes" id="UP001419268"/>
    </source>
</evidence>
<dbReference type="Pfam" id="PF20431">
    <property type="entry name" value="E_motif"/>
    <property type="match status" value="1"/>
</dbReference>
<comment type="caution">
    <text evidence="4">The sequence shown here is derived from an EMBL/GenBank/DDBJ whole genome shotgun (WGS) entry which is preliminary data.</text>
</comment>
<keyword evidence="2" id="KW-0677">Repeat</keyword>
<dbReference type="PANTHER" id="PTHR47926">
    <property type="entry name" value="PENTATRICOPEPTIDE REPEAT-CONTAINING PROTEIN"/>
    <property type="match status" value="1"/>
</dbReference>
<dbReference type="Pfam" id="PF01535">
    <property type="entry name" value="PPR"/>
    <property type="match status" value="7"/>
</dbReference>
<dbReference type="PROSITE" id="PS51375">
    <property type="entry name" value="PPR"/>
    <property type="match status" value="4"/>
</dbReference>
<comment type="similarity">
    <text evidence="1">Belongs to the PPR family. PCMP-H subfamily.</text>
</comment>
<dbReference type="GO" id="GO:0009451">
    <property type="term" value="P:RNA modification"/>
    <property type="evidence" value="ECO:0007669"/>
    <property type="project" value="InterPro"/>
</dbReference>
<evidence type="ECO:0000256" key="1">
    <source>
        <dbReference type="ARBA" id="ARBA00006643"/>
    </source>
</evidence>
<name>A0AAP0K8K0_9MAGN</name>
<reference evidence="4 5" key="1">
    <citation type="submission" date="2024-01" db="EMBL/GenBank/DDBJ databases">
        <title>Genome assemblies of Stephania.</title>
        <authorList>
            <person name="Yang L."/>
        </authorList>
    </citation>
    <scope>NUCLEOTIDE SEQUENCE [LARGE SCALE GENOMIC DNA]</scope>
    <source>
        <strain evidence="4">JXDWG</strain>
        <tissue evidence="4">Leaf</tissue>
    </source>
</reference>
<protein>
    <recommendedName>
        <fullName evidence="6">Chlororespiratory reduction 4</fullName>
    </recommendedName>
</protein>
<proteinExistence type="inferred from homology"/>
<dbReference type="NCBIfam" id="TIGR00756">
    <property type="entry name" value="PPR"/>
    <property type="match status" value="6"/>
</dbReference>
<dbReference type="AlphaFoldDB" id="A0AAP0K8K0"/>
<organism evidence="4 5">
    <name type="scientific">Stephania cephalantha</name>
    <dbReference type="NCBI Taxonomy" id="152367"/>
    <lineage>
        <taxon>Eukaryota</taxon>
        <taxon>Viridiplantae</taxon>
        <taxon>Streptophyta</taxon>
        <taxon>Embryophyta</taxon>
        <taxon>Tracheophyta</taxon>
        <taxon>Spermatophyta</taxon>
        <taxon>Magnoliopsida</taxon>
        <taxon>Ranunculales</taxon>
        <taxon>Menispermaceae</taxon>
        <taxon>Menispermoideae</taxon>
        <taxon>Cissampelideae</taxon>
        <taxon>Stephania</taxon>
    </lineage>
</organism>
<gene>
    <name evidence="4" type="ORF">Scep_006654</name>
</gene>
<dbReference type="PANTHER" id="PTHR47926:SF456">
    <property type="entry name" value="PENTATRICOPEPTIDE REPEAT-CONTAINING PROTEIN ELI1, CHLOROPLASTIC"/>
    <property type="match status" value="1"/>
</dbReference>
<dbReference type="Proteomes" id="UP001419268">
    <property type="component" value="Unassembled WGS sequence"/>
</dbReference>
<dbReference type="InterPro" id="IPR046960">
    <property type="entry name" value="PPR_At4g14850-like_plant"/>
</dbReference>